<comment type="caution">
    <text evidence="3">The sequence shown here is derived from an EMBL/GenBank/DDBJ whole genome shotgun (WGS) entry which is preliminary data.</text>
</comment>
<evidence type="ECO:0000313" key="4">
    <source>
        <dbReference type="Proteomes" id="UP000225706"/>
    </source>
</evidence>
<dbReference type="Gene3D" id="4.10.60.10">
    <property type="entry name" value="Zinc finger, CCHC-type"/>
    <property type="match status" value="1"/>
</dbReference>
<feature type="region of interest" description="Disordered" evidence="1">
    <location>
        <begin position="211"/>
        <end position="233"/>
    </location>
</feature>
<sequence>MQPFFTNLKIVGSEKKLGEGKGEAKLIVNDQKKGTMIYNDKPATKSFQGIGTTLQQHLSPKPLEIAERFRFYKLSLREGETVLTYVADLKKLATHCNFGANLNEALRDKLVSGLRNVHIQKHLHSEAKLRYSKALEIAVAMETAIRDAAGLQSELRSEPRVQKISDNHTQAPSPNPTTKVCYRCGRDLHPTHNRRFKDQTCYHRGKVGHISRACRSKQQGKPKQPPKPPLNTQVHSIEYSESDEFESVLGSIQIHNVSKPSSTVIWIDLKVEGKPLKMELDTNSAVSITPHDLYREKFHDKPLQETKLILKTYTGENIFPAGVLEVNVEYKDQQPSRLDLYVVKNKGPVLMERDWLHKVRLDWPKVEEELRRLQNEGIVTKVEWSEWATPIVPVPKKDGSVRLCGDYKGTYDRLVFGITSAPAIWQRTIDQLLEGTSGTSCILDDMIITGKSDEEHLADLEEVFGRLQFHGLRVSRAKCEFFKEKITYCGHDIDKNGLHT</sequence>
<dbReference type="InterPro" id="IPR043502">
    <property type="entry name" value="DNA/RNA_pol_sf"/>
</dbReference>
<dbReference type="EMBL" id="LSMT01001467">
    <property type="protein sequence ID" value="PFX12270.1"/>
    <property type="molecule type" value="Genomic_DNA"/>
</dbReference>
<dbReference type="Gene3D" id="3.30.70.270">
    <property type="match status" value="1"/>
</dbReference>
<dbReference type="AlphaFoldDB" id="A0A2B4R708"/>
<dbReference type="InterPro" id="IPR050951">
    <property type="entry name" value="Retrovirus_Pol_polyprotein"/>
</dbReference>
<proteinExistence type="predicted"/>
<dbReference type="InterPro" id="IPR000477">
    <property type="entry name" value="RT_dom"/>
</dbReference>
<dbReference type="Proteomes" id="UP000225706">
    <property type="component" value="Unassembled WGS sequence"/>
</dbReference>
<evidence type="ECO:0000313" key="3">
    <source>
        <dbReference type="EMBL" id="PFX12270.1"/>
    </source>
</evidence>
<keyword evidence="4" id="KW-1185">Reference proteome</keyword>
<gene>
    <name evidence="3" type="primary">K02A2.6</name>
    <name evidence="3" type="ORF">AWC38_SpisGene23798</name>
</gene>
<dbReference type="Gene3D" id="3.10.10.10">
    <property type="entry name" value="HIV Type 1 Reverse Transcriptase, subunit A, domain 1"/>
    <property type="match status" value="1"/>
</dbReference>
<dbReference type="InterPro" id="IPR021109">
    <property type="entry name" value="Peptidase_aspartic_dom_sf"/>
</dbReference>
<evidence type="ECO:0000256" key="1">
    <source>
        <dbReference type="SAM" id="MobiDB-lite"/>
    </source>
</evidence>
<protein>
    <submittedName>
        <fullName evidence="3">Uncharacterized protein K02A2.6</fullName>
    </submittedName>
</protein>
<organism evidence="3 4">
    <name type="scientific">Stylophora pistillata</name>
    <name type="common">Smooth cauliflower coral</name>
    <dbReference type="NCBI Taxonomy" id="50429"/>
    <lineage>
        <taxon>Eukaryota</taxon>
        <taxon>Metazoa</taxon>
        <taxon>Cnidaria</taxon>
        <taxon>Anthozoa</taxon>
        <taxon>Hexacorallia</taxon>
        <taxon>Scleractinia</taxon>
        <taxon>Astrocoeniina</taxon>
        <taxon>Pocilloporidae</taxon>
        <taxon>Stylophora</taxon>
    </lineage>
</organism>
<dbReference type="OrthoDB" id="5983777at2759"/>
<dbReference type="SUPFAM" id="SSF50630">
    <property type="entry name" value="Acid proteases"/>
    <property type="match status" value="1"/>
</dbReference>
<dbReference type="STRING" id="50429.A0A2B4R708"/>
<dbReference type="FunFam" id="3.30.70.270:FF:000003">
    <property type="entry name" value="Transposon Ty3-G Gag-Pol polyprotein"/>
    <property type="match status" value="1"/>
</dbReference>
<feature type="compositionally biased region" description="Basic residues" evidence="1">
    <location>
        <begin position="211"/>
        <end position="220"/>
    </location>
</feature>
<dbReference type="SUPFAM" id="SSF56672">
    <property type="entry name" value="DNA/RNA polymerases"/>
    <property type="match status" value="1"/>
</dbReference>
<name>A0A2B4R708_STYPI</name>
<reference evidence="4" key="1">
    <citation type="journal article" date="2017" name="bioRxiv">
        <title>Comparative analysis of the genomes of Stylophora pistillata and Acropora digitifera provides evidence for extensive differences between species of corals.</title>
        <authorList>
            <person name="Voolstra C.R."/>
            <person name="Li Y."/>
            <person name="Liew Y.J."/>
            <person name="Baumgarten S."/>
            <person name="Zoccola D."/>
            <person name="Flot J.-F."/>
            <person name="Tambutte S."/>
            <person name="Allemand D."/>
            <person name="Aranda M."/>
        </authorList>
    </citation>
    <scope>NUCLEOTIDE SEQUENCE [LARGE SCALE GENOMIC DNA]</scope>
</reference>
<dbReference type="PANTHER" id="PTHR37984">
    <property type="entry name" value="PROTEIN CBG26694"/>
    <property type="match status" value="1"/>
</dbReference>
<accession>A0A2B4R708</accession>
<feature type="domain" description="Reverse transcriptase" evidence="2">
    <location>
        <begin position="406"/>
        <end position="492"/>
    </location>
</feature>
<dbReference type="PANTHER" id="PTHR37984:SF14">
    <property type="entry name" value="RIBONUCLEASE H"/>
    <property type="match status" value="1"/>
</dbReference>
<dbReference type="Pfam" id="PF00078">
    <property type="entry name" value="RVT_1"/>
    <property type="match status" value="1"/>
</dbReference>
<dbReference type="CDD" id="cd01647">
    <property type="entry name" value="RT_LTR"/>
    <property type="match status" value="1"/>
</dbReference>
<dbReference type="InterPro" id="IPR043128">
    <property type="entry name" value="Rev_trsase/Diguanyl_cyclase"/>
</dbReference>
<evidence type="ECO:0000259" key="2">
    <source>
        <dbReference type="Pfam" id="PF00078"/>
    </source>
</evidence>